<dbReference type="PANTHER" id="PTHR11815:SF10">
    <property type="entry name" value="SUCCINATE--COA LIGASE [GDP-FORMING] SUBUNIT BETA, MITOCHONDRIAL"/>
    <property type="match status" value="1"/>
</dbReference>
<organism evidence="5">
    <name type="scientific">freshwater metagenome</name>
    <dbReference type="NCBI Taxonomy" id="449393"/>
    <lineage>
        <taxon>unclassified sequences</taxon>
        <taxon>metagenomes</taxon>
        <taxon>ecological metagenomes</taxon>
    </lineage>
</organism>
<keyword evidence="2" id="KW-0547">Nucleotide-binding</keyword>
<evidence type="ECO:0000256" key="2">
    <source>
        <dbReference type="ARBA" id="ARBA00022741"/>
    </source>
</evidence>
<sequence>MTRLLEHVVKDILESEGVLVPARRLCSSAEEAVAAFEELGGPMYLKAQVAAGDRAGSGGITRVTDSDSMRKAANAMLGISIQGLPVHSVLAECAVVAPWEGYAAISVEENPARRVLRFSPTGGTGFDPSRAALAMDLDDALAPHRVRRELRRIGTPSSELVAISTFLHKLALIATRWAAYTLELNPITLTDDGIVALDAKADLDDYSKPLIPDPSVLDEEDRNARERAAREFQAGDHRGSLRYVQLIPDDAPAGPTMVASHSVGGGESMVVLDALAAVGLLPTNYCDTSGSPSAKKVSVAAEIVAGQPNIAGMLFSTCIANQPLSVTATGLLDGWRNVGWTGPTVVRFAGNESEQAREMVRAWALETGAPTVIVGEESNEWEAAAHLARMLGVTTEGAAR</sequence>
<dbReference type="Gene3D" id="3.30.470.20">
    <property type="entry name" value="ATP-grasp fold, B domain"/>
    <property type="match status" value="1"/>
</dbReference>
<dbReference type="EMBL" id="CAFBPU010000018">
    <property type="protein sequence ID" value="CAB5031732.1"/>
    <property type="molecule type" value="Genomic_DNA"/>
</dbReference>
<dbReference type="EMBL" id="CAFBIZ010000304">
    <property type="protein sequence ID" value="CAB4852739.1"/>
    <property type="molecule type" value="Genomic_DNA"/>
</dbReference>
<dbReference type="SUPFAM" id="SSF56059">
    <property type="entry name" value="Glutathione synthetase ATP-binding domain-like"/>
    <property type="match status" value="1"/>
</dbReference>
<dbReference type="PANTHER" id="PTHR11815">
    <property type="entry name" value="SUCCINYL-COA SYNTHETASE BETA CHAIN"/>
    <property type="match status" value="1"/>
</dbReference>
<dbReference type="EMBL" id="CAFBND010000159">
    <property type="protein sequence ID" value="CAB4961142.1"/>
    <property type="molecule type" value="Genomic_DNA"/>
</dbReference>
<accession>A0A6J7L2V7</accession>
<proteinExistence type="predicted"/>
<dbReference type="GO" id="GO:0005829">
    <property type="term" value="C:cytosol"/>
    <property type="evidence" value="ECO:0007669"/>
    <property type="project" value="TreeGrafter"/>
</dbReference>
<dbReference type="Gene3D" id="3.30.1490.20">
    <property type="entry name" value="ATP-grasp fold, A domain"/>
    <property type="match status" value="1"/>
</dbReference>
<protein>
    <submittedName>
        <fullName evidence="5">Unannotated protein</fullName>
    </submittedName>
</protein>
<evidence type="ECO:0000313" key="5">
    <source>
        <dbReference type="EMBL" id="CAB4961142.1"/>
    </source>
</evidence>
<evidence type="ECO:0000259" key="3">
    <source>
        <dbReference type="PROSITE" id="PS50975"/>
    </source>
</evidence>
<dbReference type="SUPFAM" id="SSF52210">
    <property type="entry name" value="Succinyl-CoA synthetase domains"/>
    <property type="match status" value="1"/>
</dbReference>
<dbReference type="PROSITE" id="PS50975">
    <property type="entry name" value="ATP_GRASP"/>
    <property type="match status" value="1"/>
</dbReference>
<keyword evidence="1" id="KW-0436">Ligase</keyword>
<dbReference type="GO" id="GO:0004775">
    <property type="term" value="F:succinate-CoA ligase (ADP-forming) activity"/>
    <property type="evidence" value="ECO:0007669"/>
    <property type="project" value="TreeGrafter"/>
</dbReference>
<gene>
    <name evidence="4" type="ORF">UFOPK3268_01784</name>
    <name evidence="5" type="ORF">UFOPK3752_02285</name>
    <name evidence="6" type="ORF">UFOPK4150_01048</name>
</gene>
<dbReference type="GO" id="GO:0042709">
    <property type="term" value="C:succinate-CoA ligase complex"/>
    <property type="evidence" value="ECO:0007669"/>
    <property type="project" value="TreeGrafter"/>
</dbReference>
<dbReference type="InterPro" id="IPR013815">
    <property type="entry name" value="ATP_grasp_subdomain_1"/>
</dbReference>
<dbReference type="GO" id="GO:0006099">
    <property type="term" value="P:tricarboxylic acid cycle"/>
    <property type="evidence" value="ECO:0007669"/>
    <property type="project" value="InterPro"/>
</dbReference>
<reference evidence="5" key="1">
    <citation type="submission" date="2020-05" db="EMBL/GenBank/DDBJ databases">
        <authorList>
            <person name="Chiriac C."/>
            <person name="Salcher M."/>
            <person name="Ghai R."/>
            <person name="Kavagutti S V."/>
        </authorList>
    </citation>
    <scope>NUCLEOTIDE SEQUENCE</scope>
</reference>
<dbReference type="GO" id="GO:0046872">
    <property type="term" value="F:metal ion binding"/>
    <property type="evidence" value="ECO:0007669"/>
    <property type="project" value="InterPro"/>
</dbReference>
<dbReference type="AlphaFoldDB" id="A0A6J7L2V7"/>
<dbReference type="GO" id="GO:0005524">
    <property type="term" value="F:ATP binding"/>
    <property type="evidence" value="ECO:0007669"/>
    <property type="project" value="InterPro"/>
</dbReference>
<dbReference type="Pfam" id="PF08442">
    <property type="entry name" value="ATP-grasp_2"/>
    <property type="match status" value="1"/>
</dbReference>
<evidence type="ECO:0000313" key="6">
    <source>
        <dbReference type="EMBL" id="CAB5031732.1"/>
    </source>
</evidence>
<dbReference type="InterPro" id="IPR005809">
    <property type="entry name" value="Succ_CoA_ligase-like_bsu"/>
</dbReference>
<dbReference type="GO" id="GO:0006104">
    <property type="term" value="P:succinyl-CoA metabolic process"/>
    <property type="evidence" value="ECO:0007669"/>
    <property type="project" value="TreeGrafter"/>
</dbReference>
<evidence type="ECO:0000256" key="1">
    <source>
        <dbReference type="ARBA" id="ARBA00022598"/>
    </source>
</evidence>
<dbReference type="InterPro" id="IPR013650">
    <property type="entry name" value="ATP-grasp_succ-CoA_synth-type"/>
</dbReference>
<evidence type="ECO:0000313" key="4">
    <source>
        <dbReference type="EMBL" id="CAB4852739.1"/>
    </source>
</evidence>
<name>A0A6J7L2V7_9ZZZZ</name>
<feature type="domain" description="ATP-grasp" evidence="3">
    <location>
        <begin position="10"/>
        <end position="212"/>
    </location>
</feature>
<dbReference type="Gene3D" id="3.40.50.261">
    <property type="entry name" value="Succinyl-CoA synthetase domains"/>
    <property type="match status" value="1"/>
</dbReference>
<dbReference type="InterPro" id="IPR016102">
    <property type="entry name" value="Succinyl-CoA_synth-like"/>
</dbReference>
<dbReference type="InterPro" id="IPR011761">
    <property type="entry name" value="ATP-grasp"/>
</dbReference>
<dbReference type="PIRSF" id="PIRSF001554">
    <property type="entry name" value="SucCS_beta"/>
    <property type="match status" value="1"/>
</dbReference>